<evidence type="ECO:0000256" key="1">
    <source>
        <dbReference type="ARBA" id="ARBA00022676"/>
    </source>
</evidence>
<accession>A0A9D6V4Q8</accession>
<protein>
    <submittedName>
        <fullName evidence="3">Glycosyltransferase family 9 protein</fullName>
    </submittedName>
</protein>
<dbReference type="GO" id="GO:0008713">
    <property type="term" value="F:ADP-heptose-lipopolysaccharide heptosyltransferase activity"/>
    <property type="evidence" value="ECO:0007669"/>
    <property type="project" value="TreeGrafter"/>
</dbReference>
<proteinExistence type="predicted"/>
<gene>
    <name evidence="3" type="ORF">HY912_10725</name>
</gene>
<organism evidence="3 4">
    <name type="scientific">Desulfomonile tiedjei</name>
    <dbReference type="NCBI Taxonomy" id="2358"/>
    <lineage>
        <taxon>Bacteria</taxon>
        <taxon>Pseudomonadati</taxon>
        <taxon>Thermodesulfobacteriota</taxon>
        <taxon>Desulfomonilia</taxon>
        <taxon>Desulfomonilales</taxon>
        <taxon>Desulfomonilaceae</taxon>
        <taxon>Desulfomonile</taxon>
    </lineage>
</organism>
<keyword evidence="2" id="KW-0808">Transferase</keyword>
<dbReference type="Proteomes" id="UP000807825">
    <property type="component" value="Unassembled WGS sequence"/>
</dbReference>
<name>A0A9D6V4Q8_9BACT</name>
<dbReference type="Gene3D" id="3.40.50.2000">
    <property type="entry name" value="Glycogen Phosphorylase B"/>
    <property type="match status" value="1"/>
</dbReference>
<dbReference type="Pfam" id="PF01075">
    <property type="entry name" value="Glyco_transf_9"/>
    <property type="match status" value="1"/>
</dbReference>
<comment type="caution">
    <text evidence="3">The sequence shown here is derived from an EMBL/GenBank/DDBJ whole genome shotgun (WGS) entry which is preliminary data.</text>
</comment>
<dbReference type="AlphaFoldDB" id="A0A9D6V4Q8"/>
<dbReference type="CDD" id="cd03789">
    <property type="entry name" value="GT9_LPS_heptosyltransferase"/>
    <property type="match status" value="1"/>
</dbReference>
<evidence type="ECO:0000256" key="2">
    <source>
        <dbReference type="ARBA" id="ARBA00022679"/>
    </source>
</evidence>
<dbReference type="PANTHER" id="PTHR30160">
    <property type="entry name" value="TETRAACYLDISACCHARIDE 4'-KINASE-RELATED"/>
    <property type="match status" value="1"/>
</dbReference>
<reference evidence="3" key="1">
    <citation type="submission" date="2020-07" db="EMBL/GenBank/DDBJ databases">
        <title>Huge and variable diversity of episymbiotic CPR bacteria and DPANN archaea in groundwater ecosystems.</title>
        <authorList>
            <person name="He C.Y."/>
            <person name="Keren R."/>
            <person name="Whittaker M."/>
            <person name="Farag I.F."/>
            <person name="Doudna J."/>
            <person name="Cate J.H.D."/>
            <person name="Banfield J.F."/>
        </authorList>
    </citation>
    <scope>NUCLEOTIDE SEQUENCE</scope>
    <source>
        <strain evidence="3">NC_groundwater_1664_Pr3_B-0.1um_52_9</strain>
    </source>
</reference>
<evidence type="ECO:0000313" key="4">
    <source>
        <dbReference type="Proteomes" id="UP000807825"/>
    </source>
</evidence>
<keyword evidence="1" id="KW-0328">Glycosyltransferase</keyword>
<evidence type="ECO:0000313" key="3">
    <source>
        <dbReference type="EMBL" id="MBI5249956.1"/>
    </source>
</evidence>
<sequence length="364" mass="40425">MARTETVPGGAPVYVFSVGQLGDSLVALPAVHAIKEAFPERPLILVGDIVPGEQYLPSWEVFRLSGVFSKALYYTPMNRSKFACLTELFSISREMRRLGGAPLFYLVNDGASSSMVRRHRFFFEAICGTEVVGAKQAPDPSVISDESGHLIPKKPQHIRLFEIVQGHVNHPLTFRTEGLIRVADSAVRSVEKYFSNLSQTEFVAFGPWSKMPCKRWPLERYAQVGKFLIREKGMFPVILGSANERPIGETLLKEWGGYGLNLCGISLSESSEALRRCTLYVGNDTGTMHLAATVGVKCVAIFSSRDAPGRWNPIGPGHAILRHWVPCEGCMLETCRYDTVRCLDGIPVERVIERARAVLERIKP</sequence>
<dbReference type="EMBL" id="JACRDE010000290">
    <property type="protein sequence ID" value="MBI5249956.1"/>
    <property type="molecule type" value="Genomic_DNA"/>
</dbReference>
<dbReference type="SUPFAM" id="SSF53756">
    <property type="entry name" value="UDP-Glycosyltransferase/glycogen phosphorylase"/>
    <property type="match status" value="1"/>
</dbReference>
<dbReference type="InterPro" id="IPR002201">
    <property type="entry name" value="Glyco_trans_9"/>
</dbReference>
<dbReference type="GO" id="GO:0005829">
    <property type="term" value="C:cytosol"/>
    <property type="evidence" value="ECO:0007669"/>
    <property type="project" value="TreeGrafter"/>
</dbReference>
<dbReference type="GO" id="GO:0009244">
    <property type="term" value="P:lipopolysaccharide core region biosynthetic process"/>
    <property type="evidence" value="ECO:0007669"/>
    <property type="project" value="TreeGrafter"/>
</dbReference>
<dbReference type="InterPro" id="IPR051199">
    <property type="entry name" value="LPS_LOS_Heptosyltrfase"/>
</dbReference>